<evidence type="ECO:0000313" key="1">
    <source>
        <dbReference type="EMBL" id="OAY65228.1"/>
    </source>
</evidence>
<protein>
    <submittedName>
        <fullName evidence="1">Serine/threonine-protein kinase/endoribonuclease IRE1b</fullName>
    </submittedName>
</protein>
<name>A0A199UKI0_ANACO</name>
<feature type="non-terminal residue" evidence="1">
    <location>
        <position position="1"/>
    </location>
</feature>
<dbReference type="GO" id="GO:0004521">
    <property type="term" value="F:RNA endonuclease activity"/>
    <property type="evidence" value="ECO:0007669"/>
    <property type="project" value="InterPro"/>
</dbReference>
<organism evidence="1 2">
    <name type="scientific">Ananas comosus</name>
    <name type="common">Pineapple</name>
    <name type="synonym">Ananas ananas</name>
    <dbReference type="NCBI Taxonomy" id="4615"/>
    <lineage>
        <taxon>Eukaryota</taxon>
        <taxon>Viridiplantae</taxon>
        <taxon>Streptophyta</taxon>
        <taxon>Embryophyta</taxon>
        <taxon>Tracheophyta</taxon>
        <taxon>Spermatophyta</taxon>
        <taxon>Magnoliopsida</taxon>
        <taxon>Liliopsida</taxon>
        <taxon>Poales</taxon>
        <taxon>Bromeliaceae</taxon>
        <taxon>Bromelioideae</taxon>
        <taxon>Ananas</taxon>
    </lineage>
</organism>
<proteinExistence type="predicted"/>
<dbReference type="GO" id="GO:0004674">
    <property type="term" value="F:protein serine/threonine kinase activity"/>
    <property type="evidence" value="ECO:0007669"/>
    <property type="project" value="InterPro"/>
</dbReference>
<dbReference type="STRING" id="4615.A0A199UKI0"/>
<evidence type="ECO:0000313" key="2">
    <source>
        <dbReference type="Proteomes" id="UP000092600"/>
    </source>
</evidence>
<reference evidence="1 2" key="1">
    <citation type="journal article" date="2016" name="DNA Res.">
        <title>The draft genome of MD-2 pineapple using hybrid error correction of long reads.</title>
        <authorList>
            <person name="Redwan R.M."/>
            <person name="Saidin A."/>
            <person name="Kumar S.V."/>
        </authorList>
    </citation>
    <scope>NUCLEOTIDE SEQUENCE [LARGE SCALE GENOMIC DNA]</scope>
    <source>
        <strain evidence="2">cv. MD2</strain>
        <tissue evidence="1">Leaf</tissue>
    </source>
</reference>
<accession>A0A199UKI0</accession>
<dbReference type="GO" id="GO:0051082">
    <property type="term" value="F:unfolded protein binding"/>
    <property type="evidence" value="ECO:0007669"/>
    <property type="project" value="TreeGrafter"/>
</dbReference>
<dbReference type="GO" id="GO:0036498">
    <property type="term" value="P:IRE1-mediated unfolded protein response"/>
    <property type="evidence" value="ECO:0007669"/>
    <property type="project" value="TreeGrafter"/>
</dbReference>
<dbReference type="InterPro" id="IPR045133">
    <property type="entry name" value="IRE1/2-like"/>
</dbReference>
<comment type="caution">
    <text evidence="1">The sequence shown here is derived from an EMBL/GenBank/DDBJ whole genome shotgun (WGS) entry which is preliminary data.</text>
</comment>
<dbReference type="EMBL" id="LSRQ01007143">
    <property type="protein sequence ID" value="OAY65228.1"/>
    <property type="molecule type" value="Genomic_DNA"/>
</dbReference>
<dbReference type="Proteomes" id="UP000092600">
    <property type="component" value="Unassembled WGS sequence"/>
</dbReference>
<dbReference type="AlphaFoldDB" id="A0A199UKI0"/>
<dbReference type="PANTHER" id="PTHR13954:SF6">
    <property type="entry name" value="NON-SPECIFIC SERINE_THREONINE PROTEIN KINASE"/>
    <property type="match status" value="1"/>
</dbReference>
<dbReference type="GO" id="GO:1990604">
    <property type="term" value="C:IRE1-TRAF2-ASK1 complex"/>
    <property type="evidence" value="ECO:0007669"/>
    <property type="project" value="TreeGrafter"/>
</dbReference>
<sequence>VFDGMIWNITLDKWQGCHFWSAHFNELGIIHRDPKPQNVTEALGGKHLNNFFIGTNLFYCITEGRHLFGDHFEQDMNILDNHLDLFSVDYIPEVALCHTLFWSSEMLLSFIWETSDRIDKAIGSNLLIALKYGTICIWQEIGQKFGCCAHCLHGPI</sequence>
<keyword evidence="1" id="KW-0418">Kinase</keyword>
<dbReference type="PANTHER" id="PTHR13954">
    <property type="entry name" value="IRE1-RELATED"/>
    <property type="match status" value="1"/>
</dbReference>
<keyword evidence="1" id="KW-0808">Transferase</keyword>
<gene>
    <name evidence="1" type="ORF">ACMD2_16256</name>
</gene>